<keyword evidence="2" id="KW-1185">Reference proteome</keyword>
<organism evidence="1 2">
    <name type="scientific">Dufourea novaeangliae</name>
    <name type="common">Sweat bee</name>
    <dbReference type="NCBI Taxonomy" id="178035"/>
    <lineage>
        <taxon>Eukaryota</taxon>
        <taxon>Metazoa</taxon>
        <taxon>Ecdysozoa</taxon>
        <taxon>Arthropoda</taxon>
        <taxon>Hexapoda</taxon>
        <taxon>Insecta</taxon>
        <taxon>Pterygota</taxon>
        <taxon>Neoptera</taxon>
        <taxon>Endopterygota</taxon>
        <taxon>Hymenoptera</taxon>
        <taxon>Apocrita</taxon>
        <taxon>Aculeata</taxon>
        <taxon>Apoidea</taxon>
        <taxon>Anthophila</taxon>
        <taxon>Halictidae</taxon>
        <taxon>Rophitinae</taxon>
        <taxon>Dufourea</taxon>
    </lineage>
</organism>
<accession>A0A154PF22</accession>
<evidence type="ECO:0000313" key="2">
    <source>
        <dbReference type="Proteomes" id="UP000076502"/>
    </source>
</evidence>
<dbReference type="EMBL" id="KQ434890">
    <property type="protein sequence ID" value="KZC10412.1"/>
    <property type="molecule type" value="Genomic_DNA"/>
</dbReference>
<protein>
    <submittedName>
        <fullName evidence="1">Uncharacterized protein</fullName>
    </submittedName>
</protein>
<feature type="non-terminal residue" evidence="1">
    <location>
        <position position="1"/>
    </location>
</feature>
<dbReference type="Proteomes" id="UP000076502">
    <property type="component" value="Unassembled WGS sequence"/>
</dbReference>
<evidence type="ECO:0000313" key="1">
    <source>
        <dbReference type="EMBL" id="KZC10412.1"/>
    </source>
</evidence>
<gene>
    <name evidence="1" type="ORF">WN55_01841</name>
</gene>
<dbReference type="AlphaFoldDB" id="A0A154PF22"/>
<sequence>LTVTAVTLSSCCRLNVVTATPLMMRWWWNLLLLRRSWRCTPALRVVLSSIPGISTRLWTGAPILILLHHISRWSHRTTHHRSPHLSIGTTHRSHIPGHSHWRSAWLRWTPLSLMTIVHFASRITCTPIKLMWSILKNQRDISRITKCYKSKTPATTGFTVFHNNAVNYFAITAKVALKIFLCCLPGQTTNKQLSVTTKSKQ</sequence>
<reference evidence="1 2" key="1">
    <citation type="submission" date="2015-07" db="EMBL/GenBank/DDBJ databases">
        <title>The genome of Dufourea novaeangliae.</title>
        <authorList>
            <person name="Pan H."/>
            <person name="Kapheim K."/>
        </authorList>
    </citation>
    <scope>NUCLEOTIDE SEQUENCE [LARGE SCALE GENOMIC DNA]</scope>
    <source>
        <strain evidence="1">0120121106</strain>
        <tissue evidence="1">Whole body</tissue>
    </source>
</reference>
<name>A0A154PF22_DUFNO</name>
<proteinExistence type="predicted"/>